<keyword evidence="2 7" id="KW-0813">Transport</keyword>
<keyword evidence="7" id="KW-0285">Flavoprotein</keyword>
<evidence type="ECO:0000256" key="1">
    <source>
        <dbReference type="ARBA" id="ARBA00004141"/>
    </source>
</evidence>
<dbReference type="PANTHER" id="PTHR36964:SF1">
    <property type="entry name" value="PROTEIN-METHIONINE-SULFOXIDE REDUCTASE HEME-BINDING SUBUNIT MSRQ"/>
    <property type="match status" value="1"/>
</dbReference>
<keyword evidence="7" id="KW-0479">Metal-binding</keyword>
<dbReference type="RefSeq" id="WP_250198933.1">
    <property type="nucleotide sequence ID" value="NZ_CP097636.1"/>
</dbReference>
<dbReference type="PANTHER" id="PTHR36964">
    <property type="entry name" value="PROTEIN-METHIONINE-SULFOXIDE REDUCTASE HEME-BINDING SUBUNIT MSRQ"/>
    <property type="match status" value="1"/>
</dbReference>
<sequence length="234" mass="25709">MTTTAPARTGAARTRPWLLHPAVKPLVFIASLLPLAWLVWGAVAGTLGPNPAEALIRSTGDWTLRFLCLTLAITPLRHWFKQPALVRLRRMLGLFTFFYGVLHFLCYAWLDMSLVVGDIVTDIAKRPFILVGTAALLLMAPLAATSFNRAIKAMGGKRWQALHKAIYAVVLLGLLHFFWMRAAKHNFGEWSVYAGIVAVLLGDRLLRARMTTPKLAALATPQGGAQSLGAARRD</sequence>
<feature type="transmembrane region" description="Helical" evidence="7">
    <location>
        <begin position="190"/>
        <end position="206"/>
    </location>
</feature>
<keyword evidence="5 7" id="KW-0408">Iron</keyword>
<dbReference type="Proteomes" id="UP001056201">
    <property type="component" value="Chromosome 2"/>
</dbReference>
<evidence type="ECO:0000256" key="5">
    <source>
        <dbReference type="ARBA" id="ARBA00023004"/>
    </source>
</evidence>
<comment type="subcellular location">
    <subcellularLocation>
        <location evidence="7">Cell membrane</location>
        <topology evidence="7">Multi-pass membrane protein</topology>
    </subcellularLocation>
    <subcellularLocation>
        <location evidence="1">Membrane</location>
        <topology evidence="1">Multi-pass membrane protein</topology>
    </subcellularLocation>
</comment>
<comment type="cofactor">
    <cofactor evidence="7">
        <name>heme b</name>
        <dbReference type="ChEBI" id="CHEBI:60344"/>
    </cofactor>
    <text evidence="7">Binds 1 heme b (iron(II)-protoporphyrin IX) group per subunit.</text>
</comment>
<dbReference type="Pfam" id="PF01794">
    <property type="entry name" value="Ferric_reduct"/>
    <property type="match status" value="1"/>
</dbReference>
<evidence type="ECO:0000256" key="7">
    <source>
        <dbReference type="HAMAP-Rule" id="MF_01207"/>
    </source>
</evidence>
<comment type="subunit">
    <text evidence="7">Heterodimer of a catalytic subunit (MsrP) and a heme-binding subunit (MsrQ).</text>
</comment>
<keyword evidence="7" id="KW-1003">Cell membrane</keyword>
<comment type="similarity">
    <text evidence="7">Belongs to the MsrQ family.</text>
</comment>
<proteinExistence type="inferred from homology"/>
<accession>A0ABY4SG28</accession>
<keyword evidence="7" id="KW-0349">Heme</keyword>
<evidence type="ECO:0000256" key="2">
    <source>
        <dbReference type="ARBA" id="ARBA00022448"/>
    </source>
</evidence>
<comment type="cofactor">
    <cofactor evidence="7">
        <name>FMN</name>
        <dbReference type="ChEBI" id="CHEBI:58210"/>
    </cofactor>
    <text evidence="7">Binds 1 FMN per subunit.</text>
</comment>
<feature type="transmembrane region" description="Helical" evidence="7">
    <location>
        <begin position="92"/>
        <end position="110"/>
    </location>
</feature>
<keyword evidence="7" id="KW-0288">FMN</keyword>
<gene>
    <name evidence="7" type="primary">msrQ</name>
    <name evidence="9" type="ORF">MW290_17205</name>
</gene>
<evidence type="ECO:0000256" key="4">
    <source>
        <dbReference type="ARBA" id="ARBA00022989"/>
    </source>
</evidence>
<evidence type="ECO:0000313" key="10">
    <source>
        <dbReference type="Proteomes" id="UP001056201"/>
    </source>
</evidence>
<feature type="transmembrane region" description="Helical" evidence="7">
    <location>
        <begin position="22"/>
        <end position="42"/>
    </location>
</feature>
<comment type="function">
    <text evidence="7">Part of the MsrPQ system that repairs oxidized periplasmic proteins containing methionine sulfoxide residues (Met-O), using respiratory chain electrons. Thus protects these proteins from oxidative-stress damage caused by reactive species of oxygen and chlorine generated by the host defense mechanisms. MsrPQ is essential for the maintenance of envelope integrity under bleach stress, rescuing a wide series of structurally unrelated periplasmic proteins from methionine oxidation. MsrQ provides electrons for reduction to the reductase catalytic subunit MsrP, using the quinone pool of the respiratory chain.</text>
</comment>
<evidence type="ECO:0000256" key="3">
    <source>
        <dbReference type="ARBA" id="ARBA00022692"/>
    </source>
</evidence>
<dbReference type="HAMAP" id="MF_01207">
    <property type="entry name" value="MsrQ"/>
    <property type="match status" value="1"/>
</dbReference>
<keyword evidence="7" id="KW-0249">Electron transport</keyword>
<dbReference type="EMBL" id="CP097636">
    <property type="protein sequence ID" value="URI10728.1"/>
    <property type="molecule type" value="Genomic_DNA"/>
</dbReference>
<keyword evidence="4 7" id="KW-1133">Transmembrane helix</keyword>
<name>A0ABY4SG28_AQUTE</name>
<feature type="transmembrane region" description="Helical" evidence="7">
    <location>
        <begin position="62"/>
        <end position="80"/>
    </location>
</feature>
<organism evidence="9 10">
    <name type="scientific">Aquincola tertiaricarbonis</name>
    <dbReference type="NCBI Taxonomy" id="391953"/>
    <lineage>
        <taxon>Bacteria</taxon>
        <taxon>Pseudomonadati</taxon>
        <taxon>Pseudomonadota</taxon>
        <taxon>Betaproteobacteria</taxon>
        <taxon>Burkholderiales</taxon>
        <taxon>Sphaerotilaceae</taxon>
        <taxon>Aquincola</taxon>
    </lineage>
</organism>
<reference evidence="9" key="1">
    <citation type="submission" date="2022-05" db="EMBL/GenBank/DDBJ databases">
        <title>An RpoN-dependent PEP-CTERM gene is involved in floc formation of an Aquincola tertiaricarbonis strain.</title>
        <authorList>
            <person name="Qiu D."/>
            <person name="Xia M."/>
        </authorList>
    </citation>
    <scope>NUCLEOTIDE SEQUENCE</scope>
    <source>
        <strain evidence="9">RN12</strain>
    </source>
</reference>
<protein>
    <recommendedName>
        <fullName evidence="7">Protein-methionine-sulfoxide reductase heme-binding subunit MsrQ</fullName>
    </recommendedName>
    <alternativeName>
        <fullName evidence="7">Flavocytochrome MsrQ</fullName>
    </alternativeName>
</protein>
<feature type="transmembrane region" description="Helical" evidence="7">
    <location>
        <begin position="161"/>
        <end position="178"/>
    </location>
</feature>
<feature type="transmembrane region" description="Helical" evidence="7">
    <location>
        <begin position="130"/>
        <end position="149"/>
    </location>
</feature>
<keyword evidence="10" id="KW-1185">Reference proteome</keyword>
<dbReference type="InterPro" id="IPR013130">
    <property type="entry name" value="Fe3_Rdtase_TM_dom"/>
</dbReference>
<dbReference type="InterPro" id="IPR022837">
    <property type="entry name" value="MsrQ-like"/>
</dbReference>
<keyword evidence="6 7" id="KW-0472">Membrane</keyword>
<evidence type="ECO:0000259" key="8">
    <source>
        <dbReference type="Pfam" id="PF01794"/>
    </source>
</evidence>
<evidence type="ECO:0000313" key="9">
    <source>
        <dbReference type="EMBL" id="URI10728.1"/>
    </source>
</evidence>
<evidence type="ECO:0000256" key="6">
    <source>
        <dbReference type="ARBA" id="ARBA00023136"/>
    </source>
</evidence>
<keyword evidence="3 7" id="KW-0812">Transmembrane</keyword>
<feature type="domain" description="Ferric oxidoreductase" evidence="8">
    <location>
        <begin position="60"/>
        <end position="173"/>
    </location>
</feature>